<organism evidence="1 2">
    <name type="scientific">bacterium (Candidatus Gribaldobacteria) CG23_combo_of_CG06-09_8_20_14_all_37_87_8</name>
    <dbReference type="NCBI Taxonomy" id="2014278"/>
    <lineage>
        <taxon>Bacteria</taxon>
        <taxon>Candidatus Gribaldobacteria</taxon>
    </lineage>
</organism>
<name>A0A2G9ZFB5_9BACT</name>
<dbReference type="AlphaFoldDB" id="A0A2G9ZFB5"/>
<reference evidence="1 2" key="1">
    <citation type="submission" date="2017-09" db="EMBL/GenBank/DDBJ databases">
        <title>Depth-based differentiation of microbial function through sediment-hosted aquifers and enrichment of novel symbionts in the deep terrestrial subsurface.</title>
        <authorList>
            <person name="Probst A.J."/>
            <person name="Ladd B."/>
            <person name="Jarett J.K."/>
            <person name="Geller-Mcgrath D.E."/>
            <person name="Sieber C.M."/>
            <person name="Emerson J.B."/>
            <person name="Anantharaman K."/>
            <person name="Thomas B.C."/>
            <person name="Malmstrom R."/>
            <person name="Stieglmeier M."/>
            <person name="Klingl A."/>
            <person name="Woyke T."/>
            <person name="Ryan C.M."/>
            <person name="Banfield J.F."/>
        </authorList>
    </citation>
    <scope>NUCLEOTIDE SEQUENCE [LARGE SCALE GENOMIC DNA]</scope>
    <source>
        <strain evidence="1">CG23_combo_of_CG06-09_8_20_14_all_37_87_8</strain>
    </source>
</reference>
<evidence type="ECO:0000313" key="1">
    <source>
        <dbReference type="EMBL" id="PIP31865.1"/>
    </source>
</evidence>
<evidence type="ECO:0000313" key="2">
    <source>
        <dbReference type="Proteomes" id="UP000230447"/>
    </source>
</evidence>
<comment type="caution">
    <text evidence="1">The sequence shown here is derived from an EMBL/GenBank/DDBJ whole genome shotgun (WGS) entry which is preliminary data.</text>
</comment>
<dbReference type="Proteomes" id="UP000230447">
    <property type="component" value="Unassembled WGS sequence"/>
</dbReference>
<proteinExistence type="predicted"/>
<accession>A0A2G9ZFB5</accession>
<dbReference type="EMBL" id="PCSB01000025">
    <property type="protein sequence ID" value="PIP31865.1"/>
    <property type="molecule type" value="Genomic_DNA"/>
</dbReference>
<protein>
    <recommendedName>
        <fullName evidence="3">HicB family protein</fullName>
    </recommendedName>
</protein>
<sequence>MFHFVIIKYMKKLMLEFKLPVSILREGKKYVAHTPALDLSTSGRSYEEVKKRFNEIVNIFFEESIRKGTLEEALRDLGWKRAQARWNPPVVISQESQTVRVPAR</sequence>
<evidence type="ECO:0008006" key="3">
    <source>
        <dbReference type="Google" id="ProtNLM"/>
    </source>
</evidence>
<gene>
    <name evidence="1" type="ORF">COX24_01280</name>
</gene>